<evidence type="ECO:0000256" key="12">
    <source>
        <dbReference type="ARBA" id="ARBA00022844"/>
    </source>
</evidence>
<proteinExistence type="predicted"/>
<accession>W8PCC6</accession>
<keyword evidence="2" id="KW-0167">Capsid protein</keyword>
<keyword evidence="10" id="KW-0862">Zinc</keyword>
<dbReference type="PROSITE" id="PS00028">
    <property type="entry name" value="ZINC_FINGER_C2H2_1"/>
    <property type="match status" value="1"/>
</dbReference>
<evidence type="ECO:0000256" key="5">
    <source>
        <dbReference type="ARBA" id="ARBA00022723"/>
    </source>
</evidence>
<evidence type="ECO:0000256" key="7">
    <source>
        <dbReference type="ARBA" id="ARBA00022771"/>
    </source>
</evidence>
<evidence type="ECO:0000256" key="3">
    <source>
        <dbReference type="ARBA" id="ARBA00022611"/>
    </source>
</evidence>
<dbReference type="GeneID" id="18733181"/>
<keyword evidence="8" id="KW-0378">Hydrolase</keyword>
<feature type="compositionally biased region" description="Basic residues" evidence="17">
    <location>
        <begin position="10"/>
        <end position="19"/>
    </location>
</feature>
<evidence type="ECO:0000256" key="8">
    <source>
        <dbReference type="ARBA" id="ARBA00022801"/>
    </source>
</evidence>
<keyword evidence="9" id="KW-0347">Helicase</keyword>
<keyword evidence="11" id="KW-0067">ATP-binding</keyword>
<dbReference type="GO" id="GO:0039625">
    <property type="term" value="C:viral inner capsid"/>
    <property type="evidence" value="ECO:0007669"/>
    <property type="project" value="UniProtKB-KW"/>
</dbReference>
<comment type="subcellular location">
    <subcellularLocation>
        <location evidence="1">Virion</location>
    </subcellularLocation>
</comment>
<dbReference type="GO" id="GO:0008270">
    <property type="term" value="F:zinc ion binding"/>
    <property type="evidence" value="ECO:0007669"/>
    <property type="project" value="UniProtKB-KW"/>
</dbReference>
<comment type="function">
    <text evidence="15">Inner capsid protein that self-assembles to form an icosahedral capsid with a T=2 symmetry, which consists of 120 copies of VP2, with channels at each of its five-fold vertices. This capsid constitutes the innermost concentric layer of the viral mature particle.</text>
</comment>
<dbReference type="Gene3D" id="3.90.1830.10">
    <property type="entry name" value="Inner capsid protein lambda-1"/>
    <property type="match status" value="1"/>
</dbReference>
<keyword evidence="5" id="KW-0479">Metal-binding</keyword>
<evidence type="ECO:0000256" key="15">
    <source>
        <dbReference type="ARBA" id="ARBA00055768"/>
    </source>
</evidence>
<evidence type="ECO:0000256" key="2">
    <source>
        <dbReference type="ARBA" id="ARBA00022561"/>
    </source>
</evidence>
<keyword evidence="12" id="KW-0946">Virion</keyword>
<evidence type="ECO:0000256" key="14">
    <source>
        <dbReference type="ARBA" id="ARBA00023042"/>
    </source>
</evidence>
<keyword evidence="14" id="KW-0506">mRNA capping</keyword>
<evidence type="ECO:0000256" key="1">
    <source>
        <dbReference type="ARBA" id="ARBA00004328"/>
    </source>
</evidence>
<dbReference type="PROSITE" id="PS50157">
    <property type="entry name" value="ZINC_FINGER_C2H2_2"/>
    <property type="match status" value="1"/>
</dbReference>
<name>W8PCC6_9REOV</name>
<evidence type="ECO:0000313" key="20">
    <source>
        <dbReference type="Proteomes" id="UP000201363"/>
    </source>
</evidence>
<evidence type="ECO:0000256" key="10">
    <source>
        <dbReference type="ARBA" id="ARBA00022833"/>
    </source>
</evidence>
<feature type="compositionally biased region" description="Basic and acidic residues" evidence="17">
    <location>
        <begin position="75"/>
        <end position="88"/>
    </location>
</feature>
<feature type="compositionally biased region" description="Polar residues" evidence="17">
    <location>
        <begin position="32"/>
        <end position="52"/>
    </location>
</feature>
<feature type="region of interest" description="Disordered" evidence="17">
    <location>
        <begin position="1"/>
        <end position="119"/>
    </location>
</feature>
<reference evidence="19 20" key="1">
    <citation type="journal article" date="2014" name="Arch. Virol.">
        <title>Whole-genome sequencing of a green bush viper reovirus reveals a shared evolutionary history between reptilian and unusual mammalian orthoreoviruses.</title>
        <authorList>
            <person name="Banyai K."/>
            <person name="Borzak R."/>
            <person name="Ihasz K."/>
            <person name="Feher E."/>
            <person name="Dan A."/>
            <person name="Jakab F."/>
            <person name="Papp T."/>
            <person name="Hetzel U."/>
            <person name="Marschang R.E."/>
            <person name="Farkas S.L."/>
        </authorList>
    </citation>
    <scope>NUCLEOTIDE SEQUENCE [LARGE SCALE GENOMIC DNA]</scope>
    <source>
        <strain evidence="19 20">47/02</strain>
    </source>
</reference>
<dbReference type="EMBL" id="KC852153">
    <property type="protein sequence ID" value="AHL26961.1"/>
    <property type="molecule type" value="Genomic_RNA"/>
</dbReference>
<keyword evidence="4" id="KW-0507">mRNA processing</keyword>
<evidence type="ECO:0000256" key="11">
    <source>
        <dbReference type="ARBA" id="ARBA00022840"/>
    </source>
</evidence>
<evidence type="ECO:0000313" key="19">
    <source>
        <dbReference type="EMBL" id="AHL26961.1"/>
    </source>
</evidence>
<evidence type="ECO:0000256" key="16">
    <source>
        <dbReference type="PROSITE-ProRule" id="PRU00042"/>
    </source>
</evidence>
<sequence>MSGYGDRIREKKSKAKQKGKLSSDALPARSEGSVSSSTQLYTENPNASNNPHFSKRGTDGVNTEKVAKASPAVDKTVKAFQDKDRDAPIAHNNPNATSNAQDERRANDINNKDSAGSTISYIPEGSLGLNELERSFKVDHSGGVKPVPLRQEAKDAAASTMTPHPVVQGIPVVERPDGHTCMICMRTFSSLSQLNIHQLVHGVGPTAGLTSYDISKAAIDFVESWSNATATANLKGNLSMDDVDNLMMVVPPRLITWDSGIASSFKLEEIVPAATVQDVISYTWFTSSYSITTPFPQSSVVRIILHTNWAAVLDHVRRCEVKLLSPINSNVDAFTNLLNLGLTPKGAYNPRVLRVNVIMLAVNFVLDNLHLNRNTAYVLDLTAALDADLGSKQLREVAANDADKWYSVMYPSRVKLPNRSKTADFINNCIQDRIGRVHRAQTFSGAMSEWADTYETCDSLTVAIREEWLQRLNRMNVSPQQVASALTRCAKHFITASAPQAPSVTRLMPWRVSSDERRLLQCLMFMNISTNADYFAPLLNEAARTLRAISPLHINPRLIADAISSVVEQTTNTISPAAAILTRLRPAMSDFSDFSKACIAIMYNGVATTYLDEKSYPRNKGNVLDVETLVDIFVALMAMPMVTDPNGPCKAFMIVANAMYGFENIAMDDPNWNQQTAAASFNSPSLWPQCFVQQTIDRVRCPHLARWAATIHRLWPQPSQITYGAADIIGSANIFTEPDVLLLPFQNAAINTTSPTLSLTNEMCNWRNAVVELIVSIVQDGQFSQSWNPAMRSSMVNAMTKFKVIKSYTPAYLAEMLPSELACIAPLLPFQPLQVPFVAMNINQIPTKINISRQAPYDISQPALNITMTNQMVGVPIAVNARPITVALLSGTYQEDPPLVTNVWYAQALTPLYTHDGLFSNLQHAMVANEAYRTAIYAMAQCASLNYPVDHPFDWIPELELPANESAGLAKRVNQAFMTAFDMSDDTVMLQPFLTGDPRATQLAISYERFDGTTQNEIITPGLSVVSEAVSLVGQTIANEYNLFGLCKGDIIIGQQMYEAALNPLQPPAALMFDVGDPGVRLFTSTNIATITYGLNGGAMTIEDSTGVNIPLEGRWVMPLSLWQMNCSFFKTVLPQRIRLGDLHIRIKMDAYPYIIQYYDARVAFDGFGMLERWLDSLSATGAAPVPFLMPESQDHNVTSGLTTHYILATEFNDGALFCTNSSSPATVFGPSKSVPLERYSVLVDDQVPPRANQLPEKIDFYGLVRRYNLETPKLSGLATTYGQGMPRMI</sequence>
<organism evidence="19 20">
    <name type="scientific">Reptilian orthoreovirus</name>
    <dbReference type="NCBI Taxonomy" id="226613"/>
    <lineage>
        <taxon>Viruses</taxon>
        <taxon>Riboviria</taxon>
        <taxon>Orthornavirae</taxon>
        <taxon>Duplornaviricota</taxon>
        <taxon>Resentoviricetes</taxon>
        <taxon>Reovirales</taxon>
        <taxon>Spinareoviridae</taxon>
        <taxon>Orthoreovirus</taxon>
        <taxon>Orthoreovirus reptilis</taxon>
    </lineage>
</organism>
<dbReference type="GO" id="GO:0006370">
    <property type="term" value="P:7-methylguanosine mRNA capping"/>
    <property type="evidence" value="ECO:0007669"/>
    <property type="project" value="UniProtKB-KW"/>
</dbReference>
<evidence type="ECO:0000256" key="9">
    <source>
        <dbReference type="ARBA" id="ARBA00022806"/>
    </source>
</evidence>
<dbReference type="GO" id="GO:0039616">
    <property type="term" value="C:T=2 icosahedral viral capsid"/>
    <property type="evidence" value="ECO:0007669"/>
    <property type="project" value="UniProtKB-KW"/>
</dbReference>
<keyword evidence="20" id="KW-1185">Reference proteome</keyword>
<keyword evidence="3" id="KW-1141">T=2 icosahedral capsid protein</keyword>
<keyword evidence="6" id="KW-0547">Nucleotide-binding</keyword>
<protein>
    <submittedName>
        <fullName evidence="19">Lambda A</fullName>
    </submittedName>
</protein>
<dbReference type="RefSeq" id="YP_009020572.1">
    <property type="nucleotide sequence ID" value="NC_023813.1"/>
</dbReference>
<feature type="compositionally biased region" description="Basic and acidic residues" evidence="17">
    <location>
        <begin position="101"/>
        <end position="111"/>
    </location>
</feature>
<feature type="domain" description="C2H2-type" evidence="18">
    <location>
        <begin position="179"/>
        <end position="201"/>
    </location>
</feature>
<evidence type="ECO:0000256" key="17">
    <source>
        <dbReference type="SAM" id="MobiDB-lite"/>
    </source>
</evidence>
<evidence type="ECO:0000256" key="13">
    <source>
        <dbReference type="ARBA" id="ARBA00022996"/>
    </source>
</evidence>
<evidence type="ECO:0000256" key="6">
    <source>
        <dbReference type="ARBA" id="ARBA00022741"/>
    </source>
</evidence>
<evidence type="ECO:0000256" key="4">
    <source>
        <dbReference type="ARBA" id="ARBA00022664"/>
    </source>
</evidence>
<keyword evidence="13" id="KW-1153">Inner capsid protein</keyword>
<dbReference type="GO" id="GO:0016787">
    <property type="term" value="F:hydrolase activity"/>
    <property type="evidence" value="ECO:0007669"/>
    <property type="project" value="UniProtKB-KW"/>
</dbReference>
<gene>
    <name evidence="19" type="primary">L1</name>
</gene>
<dbReference type="GO" id="GO:0005524">
    <property type="term" value="F:ATP binding"/>
    <property type="evidence" value="ECO:0007669"/>
    <property type="project" value="UniProtKB-KW"/>
</dbReference>
<dbReference type="Proteomes" id="UP000201363">
    <property type="component" value="Genome"/>
</dbReference>
<keyword evidence="7 16" id="KW-0863">Zinc-finger</keyword>
<evidence type="ECO:0000259" key="18">
    <source>
        <dbReference type="PROSITE" id="PS50157"/>
    </source>
</evidence>
<dbReference type="GO" id="GO:0003724">
    <property type="term" value="F:RNA helicase activity"/>
    <property type="evidence" value="ECO:0007669"/>
    <property type="project" value="InterPro"/>
</dbReference>
<dbReference type="InterPro" id="IPR013087">
    <property type="entry name" value="Znf_C2H2_type"/>
</dbReference>
<dbReference type="InterPro" id="IPR054176">
    <property type="entry name" value="Lamba1_VP3"/>
</dbReference>
<dbReference type="KEGG" id="vg:18733181"/>
<dbReference type="Pfam" id="PF22033">
    <property type="entry name" value="Lamba1_VP3"/>
    <property type="match status" value="1"/>
</dbReference>
<dbReference type="InterPro" id="IPR044949">
    <property type="entry name" value="Lambda-1/VP3_sf"/>
</dbReference>